<evidence type="ECO:0000313" key="6">
    <source>
        <dbReference type="Proteomes" id="UP000462931"/>
    </source>
</evidence>
<evidence type="ECO:0000256" key="4">
    <source>
        <dbReference type="ARBA" id="ARBA00023315"/>
    </source>
</evidence>
<proteinExistence type="inferred from homology"/>
<dbReference type="EMBL" id="WKJI01000005">
    <property type="protein sequence ID" value="MRX48616.1"/>
    <property type="molecule type" value="Genomic_DNA"/>
</dbReference>
<dbReference type="Gene3D" id="2.160.10.10">
    <property type="entry name" value="Hexapeptide repeat proteins"/>
    <property type="match status" value="1"/>
</dbReference>
<dbReference type="PANTHER" id="PTHR43300:SF11">
    <property type="entry name" value="ACETYLTRANSFERASE RV3034C-RELATED"/>
    <property type="match status" value="1"/>
</dbReference>
<keyword evidence="4" id="KW-0012">Acyltransferase</keyword>
<sequence>MVEVKNCSFGNYNTLYKYARLRNTSLGDYTYVAREAQVHHAQVGKFCCIGPNVKIGLGAHPSSGYVSSHPLFYSTRGQASGLTLVKKDLFKEYEETIIGHDVWIGANAIIKSGITIGDGAIIAAGAVVSKDVEPYSVVGGVPAKTIKYRFDDNKIAFLRSFKWWDKDLNWLKNNQILFLDIDSFIHQYQQPKQQD</sequence>
<dbReference type="PANTHER" id="PTHR43300">
    <property type="entry name" value="ACETYLTRANSFERASE"/>
    <property type="match status" value="1"/>
</dbReference>
<accession>A0A7K0FRJ3</accession>
<dbReference type="InterPro" id="IPR050179">
    <property type="entry name" value="Trans_hexapeptide_repeat"/>
</dbReference>
<evidence type="ECO:0000313" key="5">
    <source>
        <dbReference type="EMBL" id="MRX48616.1"/>
    </source>
</evidence>
<dbReference type="AlphaFoldDB" id="A0A7K0FRJ3"/>
<evidence type="ECO:0000256" key="3">
    <source>
        <dbReference type="ARBA" id="ARBA00022737"/>
    </source>
</evidence>
<dbReference type="InterPro" id="IPR011004">
    <property type="entry name" value="Trimer_LpxA-like_sf"/>
</dbReference>
<comment type="caution">
    <text evidence="5">The sequence shown here is derived from an EMBL/GenBank/DDBJ whole genome shotgun (WGS) entry which is preliminary data.</text>
</comment>
<keyword evidence="2 5" id="KW-0808">Transferase</keyword>
<dbReference type="SUPFAM" id="SSF51161">
    <property type="entry name" value="Trimeric LpxA-like enzymes"/>
    <property type="match status" value="1"/>
</dbReference>
<dbReference type="Pfam" id="PF00132">
    <property type="entry name" value="Hexapep"/>
    <property type="match status" value="1"/>
</dbReference>
<gene>
    <name evidence="5" type="ORF">GJJ64_15585</name>
</gene>
<protein>
    <submittedName>
        <fullName evidence="5">Antibiotic acetyltransferase</fullName>
    </submittedName>
</protein>
<dbReference type="PROSITE" id="PS00101">
    <property type="entry name" value="HEXAPEP_TRANSFERASES"/>
    <property type="match status" value="1"/>
</dbReference>
<evidence type="ECO:0000256" key="1">
    <source>
        <dbReference type="ARBA" id="ARBA00007274"/>
    </source>
</evidence>
<dbReference type="CDD" id="cd03349">
    <property type="entry name" value="LbH_XAT"/>
    <property type="match status" value="1"/>
</dbReference>
<keyword evidence="3" id="KW-0677">Repeat</keyword>
<organism evidence="5 6">
    <name type="scientific">Pedobacter puniceum</name>
    <dbReference type="NCBI Taxonomy" id="2666136"/>
    <lineage>
        <taxon>Bacteria</taxon>
        <taxon>Pseudomonadati</taxon>
        <taxon>Bacteroidota</taxon>
        <taxon>Sphingobacteriia</taxon>
        <taxon>Sphingobacteriales</taxon>
        <taxon>Sphingobacteriaceae</taxon>
        <taxon>Pedobacter</taxon>
    </lineage>
</organism>
<keyword evidence="6" id="KW-1185">Reference proteome</keyword>
<dbReference type="InterPro" id="IPR018357">
    <property type="entry name" value="Hexapep_transf_CS"/>
</dbReference>
<reference evidence="5 6" key="1">
    <citation type="submission" date="2019-11" db="EMBL/GenBank/DDBJ databases">
        <authorList>
            <person name="Cheng Q."/>
            <person name="Yang Z."/>
        </authorList>
    </citation>
    <scope>NUCLEOTIDE SEQUENCE [LARGE SCALE GENOMIC DNA]</scope>
    <source>
        <strain evidence="5 6">HX-22-1</strain>
    </source>
</reference>
<comment type="similarity">
    <text evidence="1">Belongs to the transferase hexapeptide repeat family.</text>
</comment>
<dbReference type="InterPro" id="IPR001451">
    <property type="entry name" value="Hexapep"/>
</dbReference>
<dbReference type="Proteomes" id="UP000462931">
    <property type="component" value="Unassembled WGS sequence"/>
</dbReference>
<name>A0A7K0FRJ3_9SPHI</name>
<dbReference type="GO" id="GO:0016746">
    <property type="term" value="F:acyltransferase activity"/>
    <property type="evidence" value="ECO:0007669"/>
    <property type="project" value="UniProtKB-KW"/>
</dbReference>
<evidence type="ECO:0000256" key="2">
    <source>
        <dbReference type="ARBA" id="ARBA00022679"/>
    </source>
</evidence>